<evidence type="ECO:0000256" key="6">
    <source>
        <dbReference type="SAM" id="MobiDB-lite"/>
    </source>
</evidence>
<feature type="domain" description="C2H2-type" evidence="7">
    <location>
        <begin position="155"/>
        <end position="185"/>
    </location>
</feature>
<dbReference type="Gene3D" id="3.30.160.60">
    <property type="entry name" value="Classic Zinc Finger"/>
    <property type="match status" value="2"/>
</dbReference>
<evidence type="ECO:0000256" key="2">
    <source>
        <dbReference type="ARBA" id="ARBA00022737"/>
    </source>
</evidence>
<evidence type="ECO:0000313" key="9">
    <source>
        <dbReference type="Proteomes" id="UP000242875"/>
    </source>
</evidence>
<evidence type="ECO:0000259" key="7">
    <source>
        <dbReference type="PROSITE" id="PS50157"/>
    </source>
</evidence>
<dbReference type="AlphaFoldDB" id="A0A261XW07"/>
<dbReference type="Pfam" id="PF00096">
    <property type="entry name" value="zf-C2H2"/>
    <property type="match status" value="2"/>
</dbReference>
<dbReference type="GO" id="GO:0000978">
    <property type="term" value="F:RNA polymerase II cis-regulatory region sequence-specific DNA binding"/>
    <property type="evidence" value="ECO:0007669"/>
    <property type="project" value="UniProtKB-ARBA"/>
</dbReference>
<keyword evidence="2" id="KW-0677">Repeat</keyword>
<feature type="domain" description="C2H2-type" evidence="7">
    <location>
        <begin position="186"/>
        <end position="210"/>
    </location>
</feature>
<keyword evidence="3 5" id="KW-0863">Zinc-finger</keyword>
<reference evidence="8 9" key="1">
    <citation type="journal article" date="2017" name="Mycologia">
        <title>Bifiguratus adelaidae, gen. et sp. nov., a new member of Mucoromycotina in endophytic and soil-dwelling habitats.</title>
        <authorList>
            <person name="Torres-Cruz T.J."/>
            <person name="Billingsley Tobias T.L."/>
            <person name="Almatruk M."/>
            <person name="Hesse C."/>
            <person name="Kuske C.R."/>
            <person name="Desiro A."/>
            <person name="Benucci G.M."/>
            <person name="Bonito G."/>
            <person name="Stajich J.E."/>
            <person name="Dunlap C."/>
            <person name="Arnold A.E."/>
            <person name="Porras-Alfaro A."/>
        </authorList>
    </citation>
    <scope>NUCLEOTIDE SEQUENCE [LARGE SCALE GENOMIC DNA]</scope>
    <source>
        <strain evidence="8 9">AZ0501</strain>
    </source>
</reference>
<dbReference type="GO" id="GO:0008270">
    <property type="term" value="F:zinc ion binding"/>
    <property type="evidence" value="ECO:0007669"/>
    <property type="project" value="UniProtKB-KW"/>
</dbReference>
<dbReference type="InterPro" id="IPR036236">
    <property type="entry name" value="Znf_C2H2_sf"/>
</dbReference>
<dbReference type="FunFam" id="3.30.160.60:FF:000072">
    <property type="entry name" value="zinc finger protein 143 isoform X1"/>
    <property type="match status" value="2"/>
</dbReference>
<evidence type="ECO:0000256" key="4">
    <source>
        <dbReference type="ARBA" id="ARBA00022833"/>
    </source>
</evidence>
<name>A0A261XW07_9FUNG</name>
<dbReference type="EMBL" id="MVBO01000146">
    <property type="protein sequence ID" value="OZJ02521.1"/>
    <property type="molecule type" value="Genomic_DNA"/>
</dbReference>
<dbReference type="GO" id="GO:0000981">
    <property type="term" value="F:DNA-binding transcription factor activity, RNA polymerase II-specific"/>
    <property type="evidence" value="ECO:0007669"/>
    <property type="project" value="UniProtKB-ARBA"/>
</dbReference>
<feature type="region of interest" description="Disordered" evidence="6">
    <location>
        <begin position="115"/>
        <end position="145"/>
    </location>
</feature>
<dbReference type="OrthoDB" id="6365676at2759"/>
<accession>A0A261XW07</accession>
<keyword evidence="4" id="KW-0862">Zinc</keyword>
<dbReference type="PROSITE" id="PS00028">
    <property type="entry name" value="ZINC_FINGER_C2H2_1"/>
    <property type="match status" value="1"/>
</dbReference>
<proteinExistence type="predicted"/>
<organism evidence="8 9">
    <name type="scientific">Bifiguratus adelaidae</name>
    <dbReference type="NCBI Taxonomy" id="1938954"/>
    <lineage>
        <taxon>Eukaryota</taxon>
        <taxon>Fungi</taxon>
        <taxon>Fungi incertae sedis</taxon>
        <taxon>Mucoromycota</taxon>
        <taxon>Mucoromycotina</taxon>
        <taxon>Endogonomycetes</taxon>
        <taxon>Endogonales</taxon>
        <taxon>Endogonales incertae sedis</taxon>
        <taxon>Bifiguratus</taxon>
    </lineage>
</organism>
<evidence type="ECO:0000256" key="3">
    <source>
        <dbReference type="ARBA" id="ARBA00022771"/>
    </source>
</evidence>
<gene>
    <name evidence="8" type="ORF">BZG36_04260</name>
</gene>
<protein>
    <recommendedName>
        <fullName evidence="7">C2H2-type domain-containing protein</fullName>
    </recommendedName>
</protein>
<keyword evidence="1" id="KW-0479">Metal-binding</keyword>
<dbReference type="SUPFAM" id="SSF57667">
    <property type="entry name" value="beta-beta-alpha zinc fingers"/>
    <property type="match status" value="1"/>
</dbReference>
<evidence type="ECO:0000256" key="5">
    <source>
        <dbReference type="PROSITE-ProRule" id="PRU00042"/>
    </source>
</evidence>
<dbReference type="PANTHER" id="PTHR23235">
    <property type="entry name" value="KRUEPPEL-LIKE TRANSCRIPTION FACTOR"/>
    <property type="match status" value="1"/>
</dbReference>
<dbReference type="SMART" id="SM00355">
    <property type="entry name" value="ZnF_C2H2"/>
    <property type="match status" value="2"/>
</dbReference>
<keyword evidence="9" id="KW-1185">Reference proteome</keyword>
<dbReference type="Proteomes" id="UP000242875">
    <property type="component" value="Unassembled WGS sequence"/>
</dbReference>
<evidence type="ECO:0000256" key="1">
    <source>
        <dbReference type="ARBA" id="ARBA00022723"/>
    </source>
</evidence>
<dbReference type="InterPro" id="IPR013087">
    <property type="entry name" value="Znf_C2H2_type"/>
</dbReference>
<sequence>MDPATAGTPGEPRLVPYVFPSLPTMQDDASSTFGACSAPLTPLSPPVGDILYGASYFDVVMLSGNSLTPELPPIHPLSPAICSEPQLSPYAPTFYASSLPEVSPADMPNMYETQSMDLYDPMPYPDNKSQDTPKPQRSRGRRVSSCPDIAGGKIFVCKMEDCGKVFKRSEHLKRHIRSIHTREKPFRCPYPTCAKQFSRSDNLNQHIRIHRHSLKEGRATSNPFGFVGFVQGYPGQ</sequence>
<dbReference type="PROSITE" id="PS50157">
    <property type="entry name" value="ZINC_FINGER_C2H2_2"/>
    <property type="match status" value="2"/>
</dbReference>
<evidence type="ECO:0000313" key="8">
    <source>
        <dbReference type="EMBL" id="OZJ02521.1"/>
    </source>
</evidence>
<comment type="caution">
    <text evidence="8">The sequence shown here is derived from an EMBL/GenBank/DDBJ whole genome shotgun (WGS) entry which is preliminary data.</text>
</comment>